<keyword evidence="2" id="KW-1185">Reference proteome</keyword>
<dbReference type="AlphaFoldDB" id="H0HQU2"/>
<protein>
    <submittedName>
        <fullName evidence="1">Uncharacterized protein</fullName>
    </submittedName>
</protein>
<reference evidence="1 2" key="1">
    <citation type="journal article" date="2012" name="J. Bacteriol.">
        <title>Draft Genome Sequence of Mesorhizobium alhagi CCNWXJ12-2T, a Novel Salt-Resistant Species Isolated from the Desert of Northwestern China.</title>
        <authorList>
            <person name="Zhou M."/>
            <person name="Chen W."/>
            <person name="Chen H."/>
            <person name="Wei G."/>
        </authorList>
    </citation>
    <scope>NUCLEOTIDE SEQUENCE [LARGE SCALE GENOMIC DNA]</scope>
    <source>
        <strain evidence="1 2">CCNWXJ12-2</strain>
    </source>
</reference>
<evidence type="ECO:0000313" key="2">
    <source>
        <dbReference type="Proteomes" id="UP000003250"/>
    </source>
</evidence>
<dbReference type="RefSeq" id="WP_008836152.1">
    <property type="nucleotide sequence ID" value="NZ_AHAM01000096.1"/>
</dbReference>
<accession>H0HQU2</accession>
<dbReference type="EMBL" id="AHAM01000096">
    <property type="protein sequence ID" value="EHK56906.1"/>
    <property type="molecule type" value="Genomic_DNA"/>
</dbReference>
<dbReference type="OrthoDB" id="8116656at2"/>
<gene>
    <name evidence="1" type="ORF">MAXJ12_12612</name>
</gene>
<dbReference type="Proteomes" id="UP000003250">
    <property type="component" value="Unassembled WGS sequence"/>
</dbReference>
<name>H0HQU2_9HYPH</name>
<sequence length="145" mass="14703">MERPGIYDLGTATITAAVTDSVITDGVSAAGVAQELIDRLEGMASATLYCEFVYGSGGTTCAVIVQTSINQGGDWIDVCRFDFTTANASKTSNLSAEAAAAVAAVAALSVEGKVDGVLGDRLRAKVTSTGTYAGNTSVSVRAAVR</sequence>
<proteinExistence type="predicted"/>
<organism evidence="1 2">
    <name type="scientific">Mesorhizobium alhagi CCNWXJ12-2</name>
    <dbReference type="NCBI Taxonomy" id="1107882"/>
    <lineage>
        <taxon>Bacteria</taxon>
        <taxon>Pseudomonadati</taxon>
        <taxon>Pseudomonadota</taxon>
        <taxon>Alphaproteobacteria</taxon>
        <taxon>Hyphomicrobiales</taxon>
        <taxon>Phyllobacteriaceae</taxon>
        <taxon>Allomesorhizobium</taxon>
    </lineage>
</organism>
<dbReference type="PATRIC" id="fig|1107882.3.peg.2470"/>
<evidence type="ECO:0000313" key="1">
    <source>
        <dbReference type="EMBL" id="EHK56906.1"/>
    </source>
</evidence>